<dbReference type="InterPro" id="IPR052715">
    <property type="entry name" value="RAYT_transposase"/>
</dbReference>
<dbReference type="STRING" id="1908260.BKK50_07635"/>
<protein>
    <recommendedName>
        <fullName evidence="1">Transposase IS200-like domain-containing protein</fullName>
    </recommendedName>
</protein>
<dbReference type="Gene3D" id="3.30.70.1290">
    <property type="entry name" value="Transposase IS200-like"/>
    <property type="match status" value="1"/>
</dbReference>
<organism evidence="2 3">
    <name type="scientific">Rodentibacter rarus</name>
    <dbReference type="NCBI Taxonomy" id="1908260"/>
    <lineage>
        <taxon>Bacteria</taxon>
        <taxon>Pseudomonadati</taxon>
        <taxon>Pseudomonadota</taxon>
        <taxon>Gammaproteobacteria</taxon>
        <taxon>Pasteurellales</taxon>
        <taxon>Pasteurellaceae</taxon>
        <taxon>Rodentibacter</taxon>
    </lineage>
</organism>
<keyword evidence="3" id="KW-1185">Reference proteome</keyword>
<dbReference type="GO" id="GO:0043565">
    <property type="term" value="F:sequence-specific DNA binding"/>
    <property type="evidence" value="ECO:0007669"/>
    <property type="project" value="TreeGrafter"/>
</dbReference>
<evidence type="ECO:0000259" key="1">
    <source>
        <dbReference type="SMART" id="SM01321"/>
    </source>
</evidence>
<comment type="caution">
    <text evidence="2">The sequence shown here is derived from an EMBL/GenBank/DDBJ whole genome shotgun (WGS) entry which is preliminary data.</text>
</comment>
<dbReference type="InterPro" id="IPR036515">
    <property type="entry name" value="Transposase_17_sf"/>
</dbReference>
<dbReference type="OrthoDB" id="9794403at2"/>
<reference evidence="2 3" key="1">
    <citation type="submission" date="2016-10" db="EMBL/GenBank/DDBJ databases">
        <title>Rodentibacter gen. nov. and new species.</title>
        <authorList>
            <person name="Christensen H."/>
        </authorList>
    </citation>
    <scope>NUCLEOTIDE SEQUENCE [LARGE SCALE GENOMIC DNA]</scope>
    <source>
        <strain evidence="2 3">CCUG17206</strain>
    </source>
</reference>
<dbReference type="AlphaFoldDB" id="A0A1V3IKG3"/>
<dbReference type="InterPro" id="IPR002686">
    <property type="entry name" value="Transposase_17"/>
</dbReference>
<dbReference type="GO" id="GO:0004803">
    <property type="term" value="F:transposase activity"/>
    <property type="evidence" value="ECO:0007669"/>
    <property type="project" value="InterPro"/>
</dbReference>
<gene>
    <name evidence="2" type="ORF">BKK50_07635</name>
</gene>
<sequence length="163" mass="19523">MNKPKRKTIRVKWDSYQNGCYFVTVCTQDKIHYFGEIKNQKMYLSSLGMELQKIIQNTINLRADQFIEIPIYTIMPNHFHLIIIINSHINQHQHCFGYGQCKNLASIVRGIKASLTSFAIKNQIPFQWQPRYHEHIIRTEKAFTHIYHYIENNVINWKIDCFY</sequence>
<dbReference type="RefSeq" id="WP_077416936.1">
    <property type="nucleotide sequence ID" value="NZ_MLHJ01000068.1"/>
</dbReference>
<name>A0A1V3IKG3_9PAST</name>
<evidence type="ECO:0000313" key="2">
    <source>
        <dbReference type="EMBL" id="OOF42112.1"/>
    </source>
</evidence>
<dbReference type="PANTHER" id="PTHR36966">
    <property type="entry name" value="REP-ASSOCIATED TYROSINE TRANSPOSASE"/>
    <property type="match status" value="1"/>
</dbReference>
<evidence type="ECO:0000313" key="3">
    <source>
        <dbReference type="Proteomes" id="UP000189433"/>
    </source>
</evidence>
<dbReference type="GO" id="GO:0006313">
    <property type="term" value="P:DNA transposition"/>
    <property type="evidence" value="ECO:0007669"/>
    <property type="project" value="InterPro"/>
</dbReference>
<dbReference type="SMART" id="SM01321">
    <property type="entry name" value="Y1_Tnp"/>
    <property type="match status" value="1"/>
</dbReference>
<dbReference type="SUPFAM" id="SSF143422">
    <property type="entry name" value="Transposase IS200-like"/>
    <property type="match status" value="1"/>
</dbReference>
<proteinExistence type="predicted"/>
<dbReference type="EMBL" id="MLHJ01000068">
    <property type="protein sequence ID" value="OOF42112.1"/>
    <property type="molecule type" value="Genomic_DNA"/>
</dbReference>
<dbReference type="Proteomes" id="UP000189433">
    <property type="component" value="Unassembled WGS sequence"/>
</dbReference>
<feature type="domain" description="Transposase IS200-like" evidence="1">
    <location>
        <begin position="16"/>
        <end position="153"/>
    </location>
</feature>
<dbReference type="PANTHER" id="PTHR36966:SF1">
    <property type="entry name" value="REP-ASSOCIATED TYROSINE TRANSPOSASE"/>
    <property type="match status" value="1"/>
</dbReference>
<accession>A0A1V3IKG3</accession>